<evidence type="ECO:0000256" key="7">
    <source>
        <dbReference type="ARBA" id="ARBA00012927"/>
    </source>
</evidence>
<accession>A0A7J9SNG4</accession>
<comment type="catalytic activity">
    <reaction evidence="1">
        <text>D-mannonate = 2-dehydro-3-deoxy-D-gluconate + H2O</text>
        <dbReference type="Rhea" id="RHEA:20097"/>
        <dbReference type="ChEBI" id="CHEBI:15377"/>
        <dbReference type="ChEBI" id="CHEBI:17767"/>
        <dbReference type="ChEBI" id="CHEBI:57990"/>
        <dbReference type="EC" id="4.2.1.8"/>
    </reaction>
</comment>
<dbReference type="Gene3D" id="3.20.20.150">
    <property type="entry name" value="Divalent-metal-dependent TIM barrel enzymes"/>
    <property type="match status" value="1"/>
</dbReference>
<dbReference type="EMBL" id="JACKXD010000007">
    <property type="protein sequence ID" value="MBB6647769.1"/>
    <property type="molecule type" value="Genomic_DNA"/>
</dbReference>
<evidence type="ECO:0000256" key="6">
    <source>
        <dbReference type="ARBA" id="ARBA00007389"/>
    </source>
</evidence>
<comment type="caution">
    <text evidence="11">The sequence shown here is derived from an EMBL/GenBank/DDBJ whole genome shotgun (WGS) entry which is preliminary data.</text>
</comment>
<dbReference type="PANTHER" id="PTHR30387:SF2">
    <property type="entry name" value="MANNONATE DEHYDRATASE"/>
    <property type="match status" value="1"/>
</dbReference>
<evidence type="ECO:0000256" key="8">
    <source>
        <dbReference type="ARBA" id="ARBA00023004"/>
    </source>
</evidence>
<keyword evidence="9" id="KW-0464">Manganese</keyword>
<dbReference type="InterPro" id="IPR004628">
    <property type="entry name" value="Man_deHydtase"/>
</dbReference>
<dbReference type="GO" id="GO:0030145">
    <property type="term" value="F:manganese ion binding"/>
    <property type="evidence" value="ECO:0007669"/>
    <property type="project" value="TreeGrafter"/>
</dbReference>
<reference evidence="11 12" key="1">
    <citation type="submission" date="2020-08" db="EMBL/GenBank/DDBJ databases">
        <authorList>
            <person name="Seo M.-J."/>
        </authorList>
    </citation>
    <scope>NUCLEOTIDE SEQUENCE [LARGE SCALE GENOMIC DNA]</scope>
    <source>
        <strain evidence="11 12">MBLA0160</strain>
    </source>
</reference>
<dbReference type="GO" id="GO:0042840">
    <property type="term" value="P:D-glucuronate catabolic process"/>
    <property type="evidence" value="ECO:0007669"/>
    <property type="project" value="TreeGrafter"/>
</dbReference>
<evidence type="ECO:0000256" key="4">
    <source>
        <dbReference type="ARBA" id="ARBA00002713"/>
    </source>
</evidence>
<dbReference type="AlphaFoldDB" id="A0A7J9SNG4"/>
<comment type="cofactor">
    <cofactor evidence="2">
        <name>Mn(2+)</name>
        <dbReference type="ChEBI" id="CHEBI:29035"/>
    </cofactor>
</comment>
<keyword evidence="12" id="KW-1185">Reference proteome</keyword>
<organism evidence="11 12">
    <name type="scientific">Halobellus ruber</name>
    <dbReference type="NCBI Taxonomy" id="2761102"/>
    <lineage>
        <taxon>Archaea</taxon>
        <taxon>Methanobacteriati</taxon>
        <taxon>Methanobacteriota</taxon>
        <taxon>Stenosarchaea group</taxon>
        <taxon>Halobacteria</taxon>
        <taxon>Halobacteriales</taxon>
        <taxon>Haloferacaceae</taxon>
        <taxon>Halobellus</taxon>
    </lineage>
</organism>
<dbReference type="InterPro" id="IPR036237">
    <property type="entry name" value="Xyl_isomerase-like_sf"/>
</dbReference>
<comment type="function">
    <text evidence="4">Catalyzes the dehydration of D-mannonate.</text>
</comment>
<protein>
    <recommendedName>
        <fullName evidence="7">mannonate dehydratase</fullName>
        <ecNumber evidence="7">4.2.1.8</ecNumber>
    </recommendedName>
</protein>
<evidence type="ECO:0000256" key="5">
    <source>
        <dbReference type="ARBA" id="ARBA00004892"/>
    </source>
</evidence>
<comment type="similarity">
    <text evidence="6">Belongs to the mannonate dehydratase family.</text>
</comment>
<evidence type="ECO:0000256" key="9">
    <source>
        <dbReference type="ARBA" id="ARBA00023211"/>
    </source>
</evidence>
<dbReference type="SUPFAM" id="SSF51658">
    <property type="entry name" value="Xylose isomerase-like"/>
    <property type="match status" value="1"/>
</dbReference>
<dbReference type="PIRSF" id="PIRSF016049">
    <property type="entry name" value="Man_dehyd"/>
    <property type="match status" value="1"/>
</dbReference>
<name>A0A7J9SNG4_9EURY</name>
<dbReference type="GO" id="GO:0008927">
    <property type="term" value="F:mannonate dehydratase activity"/>
    <property type="evidence" value="ECO:0007669"/>
    <property type="project" value="UniProtKB-EC"/>
</dbReference>
<dbReference type="RefSeq" id="WP_185194145.1">
    <property type="nucleotide sequence ID" value="NZ_JACKXD010000007.1"/>
</dbReference>
<evidence type="ECO:0000313" key="11">
    <source>
        <dbReference type="EMBL" id="MBB6647769.1"/>
    </source>
</evidence>
<gene>
    <name evidence="11" type="ORF">H5V44_16015</name>
</gene>
<evidence type="ECO:0000313" key="12">
    <source>
        <dbReference type="Proteomes" id="UP000546257"/>
    </source>
</evidence>
<comment type="cofactor">
    <cofactor evidence="3">
        <name>Fe(2+)</name>
        <dbReference type="ChEBI" id="CHEBI:29033"/>
    </cofactor>
</comment>
<proteinExistence type="inferred from homology"/>
<keyword evidence="8" id="KW-0408">Iron</keyword>
<evidence type="ECO:0000256" key="2">
    <source>
        <dbReference type="ARBA" id="ARBA00001936"/>
    </source>
</evidence>
<evidence type="ECO:0000256" key="10">
    <source>
        <dbReference type="ARBA" id="ARBA00023239"/>
    </source>
</evidence>
<evidence type="ECO:0000256" key="1">
    <source>
        <dbReference type="ARBA" id="ARBA00001794"/>
    </source>
</evidence>
<dbReference type="PANTHER" id="PTHR30387">
    <property type="entry name" value="MANNONATE DEHYDRATASE"/>
    <property type="match status" value="1"/>
</dbReference>
<keyword evidence="10" id="KW-0456">Lyase</keyword>
<comment type="pathway">
    <text evidence="5">Carbohydrate metabolism; pentose and glucuronate interconversion.</text>
</comment>
<dbReference type="EC" id="4.2.1.8" evidence="7"/>
<sequence length="317" mass="35768">MVKLSLTLPPKPDNRWQLAKQIGVQYAVVHTLEIGDGSRFWEYSELLGMKNWFESAGLSISVIEGGIPLTDTTRLGRDGRDKEIAKFKQFLRDVGDLGIPIVCYDWVAGTRWARTSAHQESRGGSLVTMYDDRKMPDDRDTTITREQLWENLEYFLDKVLPVAEDAGVTLALHPDDPPRESLGGMPRIINSPEAYNRLFEQFPSENNGMTFCQGNFAAMGVDIPKQIQHFGDRIKFVHFRDVDGDADHFVETWHDDGPTDMLAAMRAYQDIGFEGPMRPDHVPTMAGENNSNPGYHTKGRLFAIGYIRGLLEQADAF</sequence>
<dbReference type="Proteomes" id="UP000546257">
    <property type="component" value="Unassembled WGS sequence"/>
</dbReference>
<evidence type="ECO:0000256" key="3">
    <source>
        <dbReference type="ARBA" id="ARBA00001954"/>
    </source>
</evidence>
<dbReference type="GO" id="GO:0008198">
    <property type="term" value="F:ferrous iron binding"/>
    <property type="evidence" value="ECO:0007669"/>
    <property type="project" value="TreeGrafter"/>
</dbReference>
<dbReference type="Pfam" id="PF03786">
    <property type="entry name" value="UxuA"/>
    <property type="match status" value="1"/>
</dbReference>